<organism evidence="3 4">
    <name type="scientific">Dissostichus eleginoides</name>
    <name type="common">Patagonian toothfish</name>
    <name type="synonym">Dissostichus amissus</name>
    <dbReference type="NCBI Taxonomy" id="100907"/>
    <lineage>
        <taxon>Eukaryota</taxon>
        <taxon>Metazoa</taxon>
        <taxon>Chordata</taxon>
        <taxon>Craniata</taxon>
        <taxon>Vertebrata</taxon>
        <taxon>Euteleostomi</taxon>
        <taxon>Actinopterygii</taxon>
        <taxon>Neopterygii</taxon>
        <taxon>Teleostei</taxon>
        <taxon>Neoteleostei</taxon>
        <taxon>Acanthomorphata</taxon>
        <taxon>Eupercaria</taxon>
        <taxon>Perciformes</taxon>
        <taxon>Notothenioidei</taxon>
        <taxon>Nototheniidae</taxon>
        <taxon>Dissostichus</taxon>
    </lineage>
</organism>
<evidence type="ECO:0000256" key="2">
    <source>
        <dbReference type="SAM" id="SignalP"/>
    </source>
</evidence>
<keyword evidence="3" id="KW-0282">Flagellum</keyword>
<proteinExistence type="predicted"/>
<reference evidence="3" key="1">
    <citation type="submission" date="2023-04" db="EMBL/GenBank/DDBJ databases">
        <title>Chromosome-level genome of Chaenocephalus aceratus.</title>
        <authorList>
            <person name="Park H."/>
        </authorList>
    </citation>
    <scope>NUCLEOTIDE SEQUENCE</scope>
    <source>
        <strain evidence="3">DE</strain>
        <tissue evidence="3">Muscle</tissue>
    </source>
</reference>
<comment type="caution">
    <text evidence="3">The sequence shown here is derived from an EMBL/GenBank/DDBJ whole genome shotgun (WGS) entry which is preliminary data.</text>
</comment>
<evidence type="ECO:0000313" key="4">
    <source>
        <dbReference type="Proteomes" id="UP001228049"/>
    </source>
</evidence>
<name>A0AAD9C2F0_DISEL</name>
<evidence type="ECO:0000256" key="1">
    <source>
        <dbReference type="SAM" id="MobiDB-lite"/>
    </source>
</evidence>
<gene>
    <name evidence="3" type="ORF">KUDE01_008141</name>
</gene>
<keyword evidence="4" id="KW-1185">Reference proteome</keyword>
<evidence type="ECO:0000313" key="3">
    <source>
        <dbReference type="EMBL" id="KAK1893071.1"/>
    </source>
</evidence>
<keyword evidence="2" id="KW-0732">Signal</keyword>
<feature type="signal peptide" evidence="2">
    <location>
        <begin position="1"/>
        <end position="24"/>
    </location>
</feature>
<dbReference type="Proteomes" id="UP001228049">
    <property type="component" value="Unassembled WGS sequence"/>
</dbReference>
<sequence>MKYRAGFWSVAFVWMGVLMQGLDAGRAPKKHSAVSCKPKELTVLTKTLVVASLKLFDKDNGEPPGPGPLDSLSSRWSRTLRPGVKGPVQPPLHGSRPEESPGGPEGRPQPE</sequence>
<feature type="region of interest" description="Disordered" evidence="1">
    <location>
        <begin position="56"/>
        <end position="111"/>
    </location>
</feature>
<dbReference type="EMBL" id="JASDAP010000013">
    <property type="protein sequence ID" value="KAK1893071.1"/>
    <property type="molecule type" value="Genomic_DNA"/>
</dbReference>
<keyword evidence="3" id="KW-0969">Cilium</keyword>
<dbReference type="AlphaFoldDB" id="A0AAD9C2F0"/>
<protein>
    <submittedName>
        <fullName evidence="3">Cilia- and flagella-associated protein 206</fullName>
    </submittedName>
</protein>
<feature type="chain" id="PRO_5041917878" evidence="2">
    <location>
        <begin position="25"/>
        <end position="111"/>
    </location>
</feature>
<keyword evidence="3" id="KW-0966">Cell projection</keyword>
<accession>A0AAD9C2F0</accession>